<evidence type="ECO:0000256" key="5">
    <source>
        <dbReference type="PIRNR" id="PIRNR005536"/>
    </source>
</evidence>
<evidence type="ECO:0000256" key="4">
    <source>
        <dbReference type="ARBA" id="ARBA00023295"/>
    </source>
</evidence>
<evidence type="ECO:0000313" key="10">
    <source>
        <dbReference type="Proteomes" id="UP000250079"/>
    </source>
</evidence>
<keyword evidence="4 5" id="KW-0326">Glycosidase</keyword>
<dbReference type="Gene3D" id="2.60.40.1180">
    <property type="entry name" value="Golgi alpha-mannosidase II"/>
    <property type="match status" value="1"/>
</dbReference>
<keyword evidence="3 5" id="KW-0378">Hydrolase</keyword>
<name>A0A2Z2NWK0_9GAMM</name>
<evidence type="ECO:0000259" key="8">
    <source>
        <dbReference type="Pfam" id="PF16875"/>
    </source>
</evidence>
<dbReference type="InterPro" id="IPR031704">
    <property type="entry name" value="Glyco_hydro_36_N"/>
</dbReference>
<dbReference type="Pfam" id="PF16875">
    <property type="entry name" value="Glyco_hydro_36N"/>
    <property type="match status" value="1"/>
</dbReference>
<dbReference type="OrthoDB" id="9758822at2"/>
<feature type="binding site" evidence="7">
    <location>
        <position position="511"/>
    </location>
    <ligand>
        <name>substrate</name>
    </ligand>
</feature>
<feature type="binding site" evidence="7">
    <location>
        <position position="489"/>
    </location>
    <ligand>
        <name>substrate</name>
    </ligand>
</feature>
<feature type="active site" description="Proton donor" evidence="6">
    <location>
        <position position="511"/>
    </location>
</feature>
<comment type="catalytic activity">
    <reaction evidence="1 5">
        <text>Hydrolysis of terminal, non-reducing alpha-D-galactose residues in alpha-D-galactosides, including galactose oligosaccharides, galactomannans and galactolipids.</text>
        <dbReference type="EC" id="3.2.1.22"/>
    </reaction>
</comment>
<dbReference type="CDD" id="cd14791">
    <property type="entry name" value="GH36"/>
    <property type="match status" value="1"/>
</dbReference>
<dbReference type="Gene3D" id="3.20.20.70">
    <property type="entry name" value="Aldolase class I"/>
    <property type="match status" value="1"/>
</dbReference>
<keyword evidence="10" id="KW-1185">Reference proteome</keyword>
<evidence type="ECO:0000256" key="6">
    <source>
        <dbReference type="PIRSR" id="PIRSR005536-1"/>
    </source>
</evidence>
<dbReference type="PRINTS" id="PR00743">
    <property type="entry name" value="GLHYDRLASE36"/>
</dbReference>
<feature type="binding site" evidence="7">
    <location>
        <begin position="445"/>
        <end position="449"/>
    </location>
    <ligand>
        <name>substrate</name>
    </ligand>
</feature>
<dbReference type="InterPro" id="IPR050985">
    <property type="entry name" value="Alpha-glycosidase_related"/>
</dbReference>
<dbReference type="EMBL" id="CP018632">
    <property type="protein sequence ID" value="ASJ75613.1"/>
    <property type="molecule type" value="Genomic_DNA"/>
</dbReference>
<protein>
    <recommendedName>
        <fullName evidence="2 5">Alpha-galactosidase</fullName>
        <ecNumber evidence="2 5">3.2.1.22</ecNumber>
    </recommendedName>
</protein>
<dbReference type="Pfam" id="PF02065">
    <property type="entry name" value="Melibiase"/>
    <property type="match status" value="1"/>
</dbReference>
<dbReference type="Proteomes" id="UP000250079">
    <property type="component" value="Chromosome"/>
</dbReference>
<dbReference type="PIRSF" id="PIRSF005536">
    <property type="entry name" value="Agal"/>
    <property type="match status" value="1"/>
</dbReference>
<feature type="active site" description="Nucleophile" evidence="6">
    <location>
        <position position="447"/>
    </location>
</feature>
<accession>A0A2Z2NWK0</accession>
<dbReference type="KEGG" id="gai:IMCC3135_27800"/>
<dbReference type="GO" id="GO:0016052">
    <property type="term" value="P:carbohydrate catabolic process"/>
    <property type="evidence" value="ECO:0007669"/>
    <property type="project" value="InterPro"/>
</dbReference>
<dbReference type="EC" id="3.2.1.22" evidence="2 5"/>
<dbReference type="InterPro" id="IPR013785">
    <property type="entry name" value="Aldolase_TIM"/>
</dbReference>
<dbReference type="InterPro" id="IPR038417">
    <property type="entry name" value="Alpga-gal_N_sf"/>
</dbReference>
<gene>
    <name evidence="9" type="primary">rafA</name>
    <name evidence="9" type="ORF">IMCC3135_27800</name>
</gene>
<evidence type="ECO:0000256" key="2">
    <source>
        <dbReference type="ARBA" id="ARBA00012755"/>
    </source>
</evidence>
<dbReference type="FunFam" id="3.20.20.70:FF:000118">
    <property type="entry name" value="Alpha-galactosidase"/>
    <property type="match status" value="1"/>
</dbReference>
<dbReference type="GO" id="GO:0004557">
    <property type="term" value="F:alpha-galactosidase activity"/>
    <property type="evidence" value="ECO:0007669"/>
    <property type="project" value="UniProtKB-UniRule"/>
</dbReference>
<proteinExistence type="inferred from homology"/>
<dbReference type="PANTHER" id="PTHR43053">
    <property type="entry name" value="GLYCOSIDASE FAMILY 31"/>
    <property type="match status" value="1"/>
</dbReference>
<dbReference type="RefSeq" id="WP_088920510.1">
    <property type="nucleotide sequence ID" value="NZ_CP018632.1"/>
</dbReference>
<dbReference type="InterPro" id="IPR002252">
    <property type="entry name" value="Glyco_hydro_36"/>
</dbReference>
<feature type="domain" description="Glycosyl hydrolase family 36 N-terminal" evidence="8">
    <location>
        <begin position="30"/>
        <end position="246"/>
    </location>
</feature>
<evidence type="ECO:0000313" key="9">
    <source>
        <dbReference type="EMBL" id="ASJ75613.1"/>
    </source>
</evidence>
<reference evidence="9 10" key="1">
    <citation type="submission" date="2016-12" db="EMBL/GenBank/DDBJ databases">
        <authorList>
            <person name="Song W.-J."/>
            <person name="Kurnit D.M."/>
        </authorList>
    </citation>
    <scope>NUCLEOTIDE SEQUENCE [LARGE SCALE GENOMIC DNA]</scope>
    <source>
        <strain evidence="9 10">IMCC3135</strain>
    </source>
</reference>
<dbReference type="PANTHER" id="PTHR43053:SF3">
    <property type="entry name" value="ALPHA-GALACTOSIDASE C-RELATED"/>
    <property type="match status" value="1"/>
</dbReference>
<feature type="binding site" evidence="7">
    <location>
        <position position="412"/>
    </location>
    <ligand>
        <name>substrate</name>
    </ligand>
</feature>
<feature type="binding site" evidence="7">
    <location>
        <position position="170"/>
    </location>
    <ligand>
        <name>substrate</name>
    </ligand>
</feature>
<dbReference type="InterPro" id="IPR013780">
    <property type="entry name" value="Glyco_hydro_b"/>
</dbReference>
<comment type="similarity">
    <text evidence="5">Belongs to the glycosyl hydrolase.</text>
</comment>
<organism evidence="9 10">
    <name type="scientific">Granulosicoccus antarcticus IMCC3135</name>
    <dbReference type="NCBI Taxonomy" id="1192854"/>
    <lineage>
        <taxon>Bacteria</taxon>
        <taxon>Pseudomonadati</taxon>
        <taxon>Pseudomonadota</taxon>
        <taxon>Gammaproteobacteria</taxon>
        <taxon>Chromatiales</taxon>
        <taxon>Granulosicoccaceae</taxon>
        <taxon>Granulosicoccus</taxon>
    </lineage>
</organism>
<evidence type="ECO:0000256" key="1">
    <source>
        <dbReference type="ARBA" id="ARBA00001255"/>
    </source>
</evidence>
<dbReference type="InterPro" id="IPR017853">
    <property type="entry name" value="GH"/>
</dbReference>
<evidence type="ECO:0000256" key="7">
    <source>
        <dbReference type="PIRSR" id="PIRSR005536-2"/>
    </source>
</evidence>
<dbReference type="Gene3D" id="2.70.98.60">
    <property type="entry name" value="alpha-galactosidase from lactobacil brevis"/>
    <property type="match status" value="1"/>
</dbReference>
<dbReference type="SUPFAM" id="SSF51445">
    <property type="entry name" value="(Trans)glycosidases"/>
    <property type="match status" value="1"/>
</dbReference>
<evidence type="ECO:0000256" key="3">
    <source>
        <dbReference type="ARBA" id="ARBA00022801"/>
    </source>
</evidence>
<sequence>MSSETSHWRLDGTDTTLLVVQDHAVPRLYWCGSKLKNDTILSQLLAHDDSALAFGGMDNVTPLSLFPQASTGYTGSPALNGHRNGHAFAHSMRTTGVSQSDNTLTINLVDDHAELSIEISLSLDIQSDVARMTTTLSNTASTPYTVDWLASATLPMPNKYRQCLTQHGRWGLENQTHRRNIAPGRIDISNLHGRTSHEHAPSLICGTAGFSNNGGDVMFAHLGWSGNFSLRVERLSNGTISLQAGVLYLPGECILEPGEQLTTPAVTFTRGSGMNQCTQRFHQHIRTCILPEWTRRARPIHANSWEALYFNHDPDALLPLIDAAAGAGAERFVLDDGWFRHRRSDNAGLGDWFIDESIYPEGLHPIVQRTRQHGMQFGLWFEPEMVNPDSDLYREHPEWAMHLEHVDTPLARNQLVLDIARDDVADYLFECITSLVHEYAIDYIKWDMNRDLVLAGDGQRARAAAQPKALYRLLQRILDVCPGLEIETCASGGARADLAILEYTGRVWTSDNIDPIERASIQQGFLRFMPPEIMGAHVGHKTAHLTGRVTSLHTRAIIALQGQFGFELDARRLDSQDVITLQHYTQLYKSNRDWIANSTYWQLSTYSKSLIACGYVDDTQDHALYSVVAIGNMHPTRPGHLPLSGLDPEKVYTLTLESINQTELAPFNKMIPSWCESPVVTTGELLMKIGVPLPVMPPQSALLIGCHREVQS</sequence>
<dbReference type="AlphaFoldDB" id="A0A2Z2NWK0"/>
<feature type="binding site" evidence="7">
    <location>
        <begin position="335"/>
        <end position="336"/>
    </location>
    <ligand>
        <name>substrate</name>
    </ligand>
</feature>